<organism evidence="6">
    <name type="scientific">mine drainage metagenome</name>
    <dbReference type="NCBI Taxonomy" id="410659"/>
    <lineage>
        <taxon>unclassified sequences</taxon>
        <taxon>metagenomes</taxon>
        <taxon>ecological metagenomes</taxon>
    </lineage>
</organism>
<name>T0ZMW9_9ZZZZ</name>
<dbReference type="InterPro" id="IPR004843">
    <property type="entry name" value="Calcineurin-like_PHP"/>
</dbReference>
<dbReference type="GO" id="GO:0046872">
    <property type="term" value="F:metal ion binding"/>
    <property type="evidence" value="ECO:0007669"/>
    <property type="project" value="UniProtKB-KW"/>
</dbReference>
<dbReference type="Pfam" id="PF00149">
    <property type="entry name" value="Metallophos"/>
    <property type="match status" value="1"/>
</dbReference>
<dbReference type="Gene3D" id="3.60.21.10">
    <property type="match status" value="1"/>
</dbReference>
<evidence type="ECO:0000256" key="1">
    <source>
        <dbReference type="ARBA" id="ARBA00022723"/>
    </source>
</evidence>
<dbReference type="PANTHER" id="PTHR42988">
    <property type="entry name" value="PHOSPHOHYDROLASE"/>
    <property type="match status" value="1"/>
</dbReference>
<reference evidence="6" key="2">
    <citation type="journal article" date="2014" name="ISME J.">
        <title>Microbial stratification in low pH oxic and suboxic macroscopic growths along an acid mine drainage.</title>
        <authorList>
            <person name="Mendez-Garcia C."/>
            <person name="Mesa V."/>
            <person name="Sprenger R.R."/>
            <person name="Richter M."/>
            <person name="Diez M.S."/>
            <person name="Solano J."/>
            <person name="Bargiela R."/>
            <person name="Golyshina O.V."/>
            <person name="Manteca A."/>
            <person name="Ramos J.L."/>
            <person name="Gallego J.R."/>
            <person name="Llorente I."/>
            <person name="Martins Dos Santos V.A."/>
            <person name="Jensen O.N."/>
            <person name="Pelaez A.I."/>
            <person name="Sanchez J."/>
            <person name="Ferrer M."/>
        </authorList>
    </citation>
    <scope>NUCLEOTIDE SEQUENCE</scope>
</reference>
<keyword evidence="2" id="KW-0378">Hydrolase</keyword>
<dbReference type="GO" id="GO:0016787">
    <property type="term" value="F:hydrolase activity"/>
    <property type="evidence" value="ECO:0007669"/>
    <property type="project" value="UniProtKB-KW"/>
</dbReference>
<accession>T0ZMW9</accession>
<dbReference type="PANTHER" id="PTHR42988:SF2">
    <property type="entry name" value="CYCLIC NUCLEOTIDE PHOSPHODIESTERASE CBUA0032-RELATED"/>
    <property type="match status" value="1"/>
</dbReference>
<comment type="similarity">
    <text evidence="4">Belongs to the cyclic nucleotide phosphodiesterase class-III family.</text>
</comment>
<keyword evidence="3" id="KW-0408">Iron</keyword>
<dbReference type="InterPro" id="IPR029052">
    <property type="entry name" value="Metallo-depent_PP-like"/>
</dbReference>
<dbReference type="SUPFAM" id="SSF56300">
    <property type="entry name" value="Metallo-dependent phosphatases"/>
    <property type="match status" value="1"/>
</dbReference>
<evidence type="ECO:0000256" key="3">
    <source>
        <dbReference type="ARBA" id="ARBA00023004"/>
    </source>
</evidence>
<dbReference type="AlphaFoldDB" id="T0ZMW9"/>
<evidence type="ECO:0000256" key="2">
    <source>
        <dbReference type="ARBA" id="ARBA00022801"/>
    </source>
</evidence>
<comment type="caution">
    <text evidence="6">The sequence shown here is derived from an EMBL/GenBank/DDBJ whole genome shotgun (WGS) entry which is preliminary data.</text>
</comment>
<gene>
    <name evidence="6" type="ORF">B2A_09042</name>
</gene>
<dbReference type="EMBL" id="AUZZ01006521">
    <property type="protein sequence ID" value="EQD46018.1"/>
    <property type="molecule type" value="Genomic_DNA"/>
</dbReference>
<feature type="domain" description="Calcineurin-like phosphoesterase" evidence="5">
    <location>
        <begin position="5"/>
        <end position="94"/>
    </location>
</feature>
<sequence>MSTVRLAHFTDLHLYAEENGRLRGVFTLASLSAVLEHAQRGQWPPDALLVTGDLVQDDSAGYVHVRRMFGSLRVPVLCLPGNHDQPEAMHRELSRSPFVTRGHVDLGAGASSCSTASSPARR</sequence>
<dbReference type="InterPro" id="IPR050884">
    <property type="entry name" value="CNP_phosphodiesterase-III"/>
</dbReference>
<keyword evidence="1" id="KW-0479">Metal-binding</keyword>
<evidence type="ECO:0000313" key="6">
    <source>
        <dbReference type="EMBL" id="EQD46018.1"/>
    </source>
</evidence>
<evidence type="ECO:0000256" key="4">
    <source>
        <dbReference type="ARBA" id="ARBA00025742"/>
    </source>
</evidence>
<protein>
    <submittedName>
        <fullName evidence="6">Cyclic 3',5'-adenosine monophosphate phosphodiesterase</fullName>
    </submittedName>
</protein>
<evidence type="ECO:0000259" key="5">
    <source>
        <dbReference type="Pfam" id="PF00149"/>
    </source>
</evidence>
<reference evidence="6" key="1">
    <citation type="submission" date="2013-08" db="EMBL/GenBank/DDBJ databases">
        <authorList>
            <person name="Mendez C."/>
            <person name="Richter M."/>
            <person name="Ferrer M."/>
            <person name="Sanchez J."/>
        </authorList>
    </citation>
    <scope>NUCLEOTIDE SEQUENCE</scope>
</reference>
<feature type="non-terminal residue" evidence="6">
    <location>
        <position position="122"/>
    </location>
</feature>
<proteinExistence type="inferred from homology"/>